<feature type="region of interest" description="Disordered" evidence="1">
    <location>
        <begin position="31"/>
        <end position="52"/>
    </location>
</feature>
<feature type="chain" id="PRO_5045206008" description="DUF3558 domain-containing protein" evidence="2">
    <location>
        <begin position="32"/>
        <end position="202"/>
    </location>
</feature>
<organism evidence="3 4">
    <name type="scientific">Microbacterium amylolyticum</name>
    <dbReference type="NCBI Taxonomy" id="936337"/>
    <lineage>
        <taxon>Bacteria</taxon>
        <taxon>Bacillati</taxon>
        <taxon>Actinomycetota</taxon>
        <taxon>Actinomycetes</taxon>
        <taxon>Micrococcales</taxon>
        <taxon>Microbacteriaceae</taxon>
        <taxon>Microbacterium</taxon>
    </lineage>
</organism>
<evidence type="ECO:0008006" key="5">
    <source>
        <dbReference type="Google" id="ProtNLM"/>
    </source>
</evidence>
<dbReference type="PROSITE" id="PS51257">
    <property type="entry name" value="PROKAR_LIPOPROTEIN"/>
    <property type="match status" value="1"/>
</dbReference>
<proteinExistence type="predicted"/>
<dbReference type="EMBL" id="JAGIOL010000001">
    <property type="protein sequence ID" value="MBP2436594.1"/>
    <property type="molecule type" value="Genomic_DNA"/>
</dbReference>
<evidence type="ECO:0000313" key="3">
    <source>
        <dbReference type="EMBL" id="MBP2436594.1"/>
    </source>
</evidence>
<accession>A0ABS4ZH42</accession>
<name>A0ABS4ZH42_9MICO</name>
<keyword evidence="2" id="KW-0732">Signal</keyword>
<protein>
    <recommendedName>
        <fullName evidence="5">DUF3558 domain-containing protein</fullName>
    </recommendedName>
</protein>
<keyword evidence="4" id="KW-1185">Reference proteome</keyword>
<evidence type="ECO:0000256" key="2">
    <source>
        <dbReference type="SAM" id="SignalP"/>
    </source>
</evidence>
<sequence length="202" mass="19869">MTRNNLGGFGRTAIGAIAAVVLVGSLAGCTAGDDTPDVTEPDPSPSVEEEGTPYVPEANEDGSVIISAISDCGQIGGYLGSLIDGLELTLESVDPGVVFCDWSGDSPESPVVSVEITGDGSIPVPAADVVAASGGRVIESPAADSKGGIVYALPGASGQAFALMAVLPDVAVSATAVGLDITDEQVGQLASAVENVLTPGGE</sequence>
<evidence type="ECO:0000256" key="1">
    <source>
        <dbReference type="SAM" id="MobiDB-lite"/>
    </source>
</evidence>
<feature type="signal peptide" evidence="2">
    <location>
        <begin position="1"/>
        <end position="31"/>
    </location>
</feature>
<reference evidence="3 4" key="1">
    <citation type="submission" date="2021-03" db="EMBL/GenBank/DDBJ databases">
        <title>Sequencing the genomes of 1000 actinobacteria strains.</title>
        <authorList>
            <person name="Klenk H.-P."/>
        </authorList>
    </citation>
    <scope>NUCLEOTIDE SEQUENCE [LARGE SCALE GENOMIC DNA]</scope>
    <source>
        <strain evidence="3 4">DSM 24221</strain>
    </source>
</reference>
<dbReference type="Proteomes" id="UP001519362">
    <property type="component" value="Unassembled WGS sequence"/>
</dbReference>
<dbReference type="RefSeq" id="WP_165136013.1">
    <property type="nucleotide sequence ID" value="NZ_CP049253.1"/>
</dbReference>
<evidence type="ECO:0000313" key="4">
    <source>
        <dbReference type="Proteomes" id="UP001519362"/>
    </source>
</evidence>
<gene>
    <name evidence="3" type="ORF">JOF34_001180</name>
</gene>
<comment type="caution">
    <text evidence="3">The sequence shown here is derived from an EMBL/GenBank/DDBJ whole genome shotgun (WGS) entry which is preliminary data.</text>
</comment>